<name>A0ABX4YNW4_9LEPT</name>
<reference evidence="8" key="1">
    <citation type="submission" date="2018-01" db="EMBL/GenBank/DDBJ databases">
        <title>Genomic characterization of Leptospira inadai serogroup Lyme isolated from captured rat in Brazil and comparative analysis with human reference strain.</title>
        <authorList>
            <person name="Moreno L.Z."/>
            <person name="Loureiro A.P."/>
            <person name="Miraglia F."/>
            <person name="Kremer F.S."/>
            <person name="Eslabao M.R."/>
            <person name="Dellagostin O.A."/>
            <person name="Lilenbaum W."/>
            <person name="Moreno A.M."/>
        </authorList>
    </citation>
    <scope>NUCLEOTIDE SEQUENCE [LARGE SCALE GENOMIC DNA]</scope>
    <source>
        <strain evidence="8">M34/99</strain>
    </source>
</reference>
<keyword evidence="5" id="KW-0812">Transmembrane</keyword>
<evidence type="ECO:0000256" key="7">
    <source>
        <dbReference type="ARBA" id="ARBA00023237"/>
    </source>
</evidence>
<dbReference type="PANTHER" id="PTHR30026">
    <property type="entry name" value="OUTER MEMBRANE PROTEIN TOLC"/>
    <property type="match status" value="1"/>
</dbReference>
<dbReference type="InterPro" id="IPR051906">
    <property type="entry name" value="TolC-like"/>
</dbReference>
<evidence type="ECO:0000256" key="5">
    <source>
        <dbReference type="ARBA" id="ARBA00022692"/>
    </source>
</evidence>
<gene>
    <name evidence="8" type="ORF">BES34_001480</name>
</gene>
<protein>
    <submittedName>
        <fullName evidence="8">Outer membrane efflux protein</fullName>
    </submittedName>
</protein>
<evidence type="ECO:0000313" key="8">
    <source>
        <dbReference type="EMBL" id="PNV76971.1"/>
    </source>
</evidence>
<comment type="subcellular location">
    <subcellularLocation>
        <location evidence="1">Cell outer membrane</location>
    </subcellularLocation>
</comment>
<evidence type="ECO:0000256" key="6">
    <source>
        <dbReference type="ARBA" id="ARBA00023136"/>
    </source>
</evidence>
<evidence type="ECO:0000256" key="3">
    <source>
        <dbReference type="ARBA" id="ARBA00022448"/>
    </source>
</evidence>
<keyword evidence="3" id="KW-0813">Transport</keyword>
<dbReference type="PANTHER" id="PTHR30026:SF20">
    <property type="entry name" value="OUTER MEMBRANE PROTEIN TOLC"/>
    <property type="match status" value="1"/>
</dbReference>
<dbReference type="Gene3D" id="1.20.1600.10">
    <property type="entry name" value="Outer membrane efflux proteins (OEP)"/>
    <property type="match status" value="1"/>
</dbReference>
<comment type="similarity">
    <text evidence="2">Belongs to the outer membrane factor (OMF) (TC 1.B.17) family.</text>
</comment>
<evidence type="ECO:0000313" key="9">
    <source>
        <dbReference type="Proteomes" id="UP000094669"/>
    </source>
</evidence>
<evidence type="ECO:0000256" key="4">
    <source>
        <dbReference type="ARBA" id="ARBA00022452"/>
    </source>
</evidence>
<accession>A0ABX4YNW4</accession>
<dbReference type="EMBL" id="MCRM02000001">
    <property type="protein sequence ID" value="PNV76971.1"/>
    <property type="molecule type" value="Genomic_DNA"/>
</dbReference>
<proteinExistence type="inferred from homology"/>
<evidence type="ECO:0000256" key="2">
    <source>
        <dbReference type="ARBA" id="ARBA00007613"/>
    </source>
</evidence>
<comment type="caution">
    <text evidence="8">The sequence shown here is derived from an EMBL/GenBank/DDBJ whole genome shotgun (WGS) entry which is preliminary data.</text>
</comment>
<sequence>MKSLARAFILLGVYLTGLSATRADKSVGFPEIWEKVKMNSPSIKAKALELRAAEIAKENSDMHWLPRIYTDLRNYNTNDPGLNFQGKLGQRATRESDFSTLSVRQRPSNYLDSNNLPYQNLNVNSLNIAAKDTLNHPGSNTYSRGTLGIDVTLYEGGSKSNLSKMKQKIVEGNRYEASYIRKKEYYEAAVAYQSVRNVLEAKEGIERLIKRIDQFSKFYKIGASGNPTEYSGALAIKSLRLKLEALRGDYLSRGQAAIEMLKLLSGFLPDEFTPSADNNINFSDKYLAYPKSDSNANTSLSNAYSSYAESALIAVDTERARFLPKVGAYAEAYAYEGSRSTATSYNTGIYLQMNLLNPSDIGAVKEAKTKSDAARKKADEIRLKEESNFRVLLFQEETLKKNVLLASDSLKTQEEQLDLSLRLFRTGTIHSLQLADVFGKTAESLISNVNLNSEYLKIRAELNMYNNLENYNE</sequence>
<dbReference type="Proteomes" id="UP000094669">
    <property type="component" value="Unassembled WGS sequence"/>
</dbReference>
<keyword evidence="6" id="KW-0472">Membrane</keyword>
<organism evidence="8 9">
    <name type="scientific">Leptospira inadai serovar Lyme</name>
    <dbReference type="NCBI Taxonomy" id="293084"/>
    <lineage>
        <taxon>Bacteria</taxon>
        <taxon>Pseudomonadati</taxon>
        <taxon>Spirochaetota</taxon>
        <taxon>Spirochaetia</taxon>
        <taxon>Leptospirales</taxon>
        <taxon>Leptospiraceae</taxon>
        <taxon>Leptospira</taxon>
    </lineage>
</organism>
<keyword evidence="4" id="KW-1134">Transmembrane beta strand</keyword>
<dbReference type="Pfam" id="PF02321">
    <property type="entry name" value="OEP"/>
    <property type="match status" value="1"/>
</dbReference>
<keyword evidence="7" id="KW-0998">Cell outer membrane</keyword>
<evidence type="ECO:0000256" key="1">
    <source>
        <dbReference type="ARBA" id="ARBA00004442"/>
    </source>
</evidence>
<dbReference type="RefSeq" id="WP_010409915.1">
    <property type="nucleotide sequence ID" value="NZ_MCRM02000001.1"/>
</dbReference>
<keyword evidence="9" id="KW-1185">Reference proteome</keyword>
<dbReference type="InterPro" id="IPR003423">
    <property type="entry name" value="OMP_efflux"/>
</dbReference>
<dbReference type="SUPFAM" id="SSF56954">
    <property type="entry name" value="Outer membrane efflux proteins (OEP)"/>
    <property type="match status" value="1"/>
</dbReference>